<sequence>MWFMEEVGELAAALRAGEDREHLRHEFADVLAWLATLANIAGVDLDEAVEQLYGSGCPKCRCCPCACVAAKP</sequence>
<evidence type="ECO:0000313" key="3">
    <source>
        <dbReference type="Proteomes" id="UP000542342"/>
    </source>
</evidence>
<dbReference type="Pfam" id="PF03819">
    <property type="entry name" value="MazG"/>
    <property type="match status" value="1"/>
</dbReference>
<comment type="caution">
    <text evidence="2">The sequence shown here is derived from an EMBL/GenBank/DDBJ whole genome shotgun (WGS) entry which is preliminary data.</text>
</comment>
<keyword evidence="2" id="KW-0378">Hydrolase</keyword>
<evidence type="ECO:0000313" key="2">
    <source>
        <dbReference type="EMBL" id="MBA2227197.1"/>
    </source>
</evidence>
<dbReference type="AlphaFoldDB" id="A0A7V9ACX0"/>
<dbReference type="EMBL" id="JACEFB010000011">
    <property type="protein sequence ID" value="MBA2227197.1"/>
    <property type="molecule type" value="Genomic_DNA"/>
</dbReference>
<accession>A0A7V9ACX0</accession>
<dbReference type="Gene3D" id="1.10.287.1080">
    <property type="entry name" value="MazG-like"/>
    <property type="match status" value="1"/>
</dbReference>
<dbReference type="PANTHER" id="PTHR42702:SF1">
    <property type="entry name" value="REGULATORY PROTEIN FOR BETA-LACTAMASE"/>
    <property type="match status" value="1"/>
</dbReference>
<dbReference type="PANTHER" id="PTHR42702">
    <property type="entry name" value="NUCLEOTIDE PYROPHOSPHOHYDROLASE"/>
    <property type="match status" value="1"/>
</dbReference>
<reference evidence="2 3" key="1">
    <citation type="submission" date="2020-07" db="EMBL/GenBank/DDBJ databases">
        <title>Thermogemmata thermophila gen. nov., sp. nov., a novel moderate thermophilic planctomycete from a Kamchatka hot spring.</title>
        <authorList>
            <person name="Elcheninov A.G."/>
            <person name="Podosokorskaya O.A."/>
            <person name="Kovaleva O.L."/>
            <person name="Novikov A."/>
            <person name="Bonch-Osmolovskaya E.A."/>
            <person name="Toshchakov S.V."/>
            <person name="Kublanov I.V."/>
        </authorList>
    </citation>
    <scope>NUCLEOTIDE SEQUENCE [LARGE SCALE GENOMIC DNA]</scope>
    <source>
        <strain evidence="2 3">2918</strain>
    </source>
</reference>
<name>A0A7V9ACX0_9BACT</name>
<proteinExistence type="predicted"/>
<feature type="domain" description="NTP pyrophosphohydrolase MazG-like" evidence="1">
    <location>
        <begin position="2"/>
        <end position="52"/>
    </location>
</feature>
<evidence type="ECO:0000259" key="1">
    <source>
        <dbReference type="Pfam" id="PF03819"/>
    </source>
</evidence>
<protein>
    <submittedName>
        <fullName evidence="2">Nucleotide pyrophosphohydrolase</fullName>
    </submittedName>
</protein>
<dbReference type="SUPFAM" id="SSF101386">
    <property type="entry name" value="all-alpha NTP pyrophosphatases"/>
    <property type="match status" value="1"/>
</dbReference>
<keyword evidence="3" id="KW-1185">Reference proteome</keyword>
<dbReference type="InterPro" id="IPR004518">
    <property type="entry name" value="MazG-like_dom"/>
</dbReference>
<dbReference type="Proteomes" id="UP000542342">
    <property type="component" value="Unassembled WGS sequence"/>
</dbReference>
<gene>
    <name evidence="2" type="ORF">H0921_13620</name>
</gene>
<organism evidence="2 3">
    <name type="scientific">Thermogemmata fonticola</name>
    <dbReference type="NCBI Taxonomy" id="2755323"/>
    <lineage>
        <taxon>Bacteria</taxon>
        <taxon>Pseudomonadati</taxon>
        <taxon>Planctomycetota</taxon>
        <taxon>Planctomycetia</taxon>
        <taxon>Gemmatales</taxon>
        <taxon>Gemmataceae</taxon>
        <taxon>Thermogemmata</taxon>
    </lineage>
</organism>
<dbReference type="GO" id="GO:0016787">
    <property type="term" value="F:hydrolase activity"/>
    <property type="evidence" value="ECO:0007669"/>
    <property type="project" value="UniProtKB-KW"/>
</dbReference>